<dbReference type="RefSeq" id="WP_277103819.1">
    <property type="nucleotide sequence ID" value="NZ_BAAAJS010000014.1"/>
</dbReference>
<gene>
    <name evidence="2" type="ORF">J2S37_000429</name>
</gene>
<accession>A0ABU2B6H4</accession>
<comment type="caution">
    <text evidence="2">The sequence shown here is derived from an EMBL/GenBank/DDBJ whole genome shotgun (WGS) entry which is preliminary data.</text>
</comment>
<dbReference type="PANTHER" id="PTHR38441">
    <property type="entry name" value="INTEGRAL MEMBRANE PROTEIN-RELATED"/>
    <property type="match status" value="1"/>
</dbReference>
<keyword evidence="1" id="KW-1133">Transmembrane helix</keyword>
<feature type="transmembrane region" description="Helical" evidence="1">
    <location>
        <begin position="68"/>
        <end position="90"/>
    </location>
</feature>
<feature type="transmembrane region" description="Helical" evidence="1">
    <location>
        <begin position="34"/>
        <end position="56"/>
    </location>
</feature>
<dbReference type="Pfam" id="PF04341">
    <property type="entry name" value="DUF485"/>
    <property type="match status" value="1"/>
</dbReference>
<proteinExistence type="predicted"/>
<organism evidence="2 3">
    <name type="scientific">Corynebacterium felinum</name>
    <dbReference type="NCBI Taxonomy" id="131318"/>
    <lineage>
        <taxon>Bacteria</taxon>
        <taxon>Bacillati</taxon>
        <taxon>Actinomycetota</taxon>
        <taxon>Actinomycetes</taxon>
        <taxon>Mycobacteriales</taxon>
        <taxon>Corynebacteriaceae</taxon>
        <taxon>Corynebacterium</taxon>
    </lineage>
</organism>
<reference evidence="2 3" key="1">
    <citation type="submission" date="2023-07" db="EMBL/GenBank/DDBJ databases">
        <title>Sequencing the genomes of 1000 actinobacteria strains.</title>
        <authorList>
            <person name="Klenk H.-P."/>
        </authorList>
    </citation>
    <scope>NUCLEOTIDE SEQUENCE [LARGE SCALE GENOMIC DNA]</scope>
    <source>
        <strain evidence="2 3">DSM 44508</strain>
    </source>
</reference>
<keyword evidence="3" id="KW-1185">Reference proteome</keyword>
<dbReference type="EMBL" id="JAVDYF010000001">
    <property type="protein sequence ID" value="MDR7353891.1"/>
    <property type="molecule type" value="Genomic_DNA"/>
</dbReference>
<dbReference type="PANTHER" id="PTHR38441:SF1">
    <property type="entry name" value="MEMBRANE PROTEIN"/>
    <property type="match status" value="1"/>
</dbReference>
<dbReference type="InterPro" id="IPR007436">
    <property type="entry name" value="DUF485"/>
</dbReference>
<protein>
    <submittedName>
        <fullName evidence="2">Uncharacterized membrane protein (DUF485 family)</fullName>
    </submittedName>
</protein>
<evidence type="ECO:0000256" key="1">
    <source>
        <dbReference type="SAM" id="Phobius"/>
    </source>
</evidence>
<name>A0ABU2B6H4_9CORY</name>
<keyword evidence="1" id="KW-0812">Transmembrane</keyword>
<dbReference type="Proteomes" id="UP001183619">
    <property type="component" value="Unassembled WGS sequence"/>
</dbReference>
<evidence type="ECO:0000313" key="2">
    <source>
        <dbReference type="EMBL" id="MDR7353891.1"/>
    </source>
</evidence>
<keyword evidence="1" id="KW-0472">Membrane</keyword>
<evidence type="ECO:0000313" key="3">
    <source>
        <dbReference type="Proteomes" id="UP001183619"/>
    </source>
</evidence>
<sequence length="113" mass="12471">MSTPDTRHVPTPEEFHAVSTSPEFLKLRSRFRGFAFPVTIGFLAWYLFYIITATFATDFVKTPVVGVINIGIILGLAQFVTAGLITWAYVRFADKTIDPATEAIRASMENPGG</sequence>